<protein>
    <recommendedName>
        <fullName evidence="3">Winged helix-turn-helix domain-containing protein</fullName>
    </recommendedName>
</protein>
<dbReference type="Proteomes" id="UP000051012">
    <property type="component" value="Unassembled WGS sequence"/>
</dbReference>
<dbReference type="PATRIC" id="fig|1703772.3.peg.1679"/>
<reference evidence="1 2" key="1">
    <citation type="journal article" date="2015" name="Microbiome">
        <title>Genomic resolution of linkages in carbon, nitrogen, and sulfur cycling among widespread estuary sediment bacteria.</title>
        <authorList>
            <person name="Baker B.J."/>
            <person name="Lazar C.S."/>
            <person name="Teske A.P."/>
            <person name="Dick G.J."/>
        </authorList>
    </citation>
    <scope>NUCLEOTIDE SEQUENCE [LARGE SCALE GENOMIC DNA]</scope>
    <source>
        <strain evidence="1">DG_78</strain>
    </source>
</reference>
<accession>A0A0S7YDX7</accession>
<dbReference type="PANTHER" id="PTHR30528">
    <property type="entry name" value="CYTOPLASMIC PROTEIN"/>
    <property type="match status" value="1"/>
</dbReference>
<proteinExistence type="predicted"/>
<evidence type="ECO:0000313" key="1">
    <source>
        <dbReference type="EMBL" id="KPJ72739.1"/>
    </source>
</evidence>
<sequence length="387" mass="45644">MQKQLLNNSPLPKGKAGVLSVIEKLGYVQIDTINVIERSHHIVLFTRCPDYKQKYLHVLQAQDKKIFEYWAHAASFIPMKDYRFYIGAIEKKPKEDSWLGEWIKENHSLIKKVRKRMEREGPLTAGDFADVTDRKRGTWWDWKPAKMALEVLFWQGILMIKERRNFQRVYDLTERVLPKNLDTTKPTIEEEKEFFIRRALGALGIATIKDINSYIGVGGKLNEWVDKMLKAKEITEIEIKGIKKPYYVLSKDIPELLMEKKTSDTRVHFLSPFDNSIILRDRISTLFEFNYSLECYVPKNKRKYGYFCLPILWHNRLVGRIDPKADRQNKILIINNVHIEDKKVISKGFIRAFAQSLQNFSRFHSCEKIEFNKKISTKITKTILKHY</sequence>
<dbReference type="PANTHER" id="PTHR30528:SF0">
    <property type="entry name" value="CYTOPLASMIC PROTEIN"/>
    <property type="match status" value="1"/>
</dbReference>
<dbReference type="EMBL" id="LJNI01000058">
    <property type="protein sequence ID" value="KPJ72739.1"/>
    <property type="molecule type" value="Genomic_DNA"/>
</dbReference>
<evidence type="ECO:0000313" key="2">
    <source>
        <dbReference type="Proteomes" id="UP000051012"/>
    </source>
</evidence>
<dbReference type="InterPro" id="IPR009351">
    <property type="entry name" value="AlkZ-like"/>
</dbReference>
<gene>
    <name evidence="1" type="ORF">AMJ52_05355</name>
</gene>
<comment type="caution">
    <text evidence="1">The sequence shown here is derived from an EMBL/GenBank/DDBJ whole genome shotgun (WGS) entry which is preliminary data.</text>
</comment>
<dbReference type="AlphaFoldDB" id="A0A0S7YDX7"/>
<evidence type="ECO:0008006" key="3">
    <source>
        <dbReference type="Google" id="ProtNLM"/>
    </source>
</evidence>
<dbReference type="Pfam" id="PF06224">
    <property type="entry name" value="AlkZ-like"/>
    <property type="match status" value="1"/>
</dbReference>
<name>A0A0S7YDX7_UNCT6</name>
<organism evidence="1 2">
    <name type="scientific">candidate division TA06 bacterium DG_78</name>
    <dbReference type="NCBI Taxonomy" id="1703772"/>
    <lineage>
        <taxon>Bacteria</taxon>
        <taxon>Bacteria division TA06</taxon>
    </lineage>
</organism>